<evidence type="ECO:0008006" key="3">
    <source>
        <dbReference type="Google" id="ProtNLM"/>
    </source>
</evidence>
<dbReference type="RefSeq" id="WP_102774039.1">
    <property type="nucleotide sequence ID" value="NZ_POQS01000004.1"/>
</dbReference>
<comment type="caution">
    <text evidence="1">The sequence shown here is derived from an EMBL/GenBank/DDBJ whole genome shotgun (WGS) entry which is preliminary data.</text>
</comment>
<reference evidence="1 2" key="1">
    <citation type="submission" date="2018-01" db="EMBL/GenBank/DDBJ databases">
        <title>The draft genome of an aniline degradation strain ANB-1.</title>
        <authorList>
            <person name="Zhang L."/>
            <person name="Jiang J."/>
        </authorList>
    </citation>
    <scope>NUCLEOTIDE SEQUENCE [LARGE SCALE GENOMIC DNA]</scope>
    <source>
        <strain evidence="1 2">ANB-1</strain>
    </source>
</reference>
<evidence type="ECO:0000313" key="1">
    <source>
        <dbReference type="EMBL" id="PND32929.1"/>
    </source>
</evidence>
<dbReference type="Proteomes" id="UP000235994">
    <property type="component" value="Unassembled WGS sequence"/>
</dbReference>
<keyword evidence="2" id="KW-1185">Reference proteome</keyword>
<gene>
    <name evidence="1" type="ORF">C1I89_18265</name>
</gene>
<name>A0A2N8KHK2_9BURK</name>
<protein>
    <recommendedName>
        <fullName evidence="3">DUF3806 domain-containing protein</fullName>
    </recommendedName>
</protein>
<dbReference type="AlphaFoldDB" id="A0A2N8KHK2"/>
<evidence type="ECO:0000313" key="2">
    <source>
        <dbReference type="Proteomes" id="UP000235994"/>
    </source>
</evidence>
<dbReference type="EMBL" id="POQS01000004">
    <property type="protein sequence ID" value="PND32929.1"/>
    <property type="molecule type" value="Genomic_DNA"/>
</dbReference>
<organism evidence="1 2">
    <name type="scientific">Achromobacter pulmonis</name>
    <dbReference type="NCBI Taxonomy" id="1389932"/>
    <lineage>
        <taxon>Bacteria</taxon>
        <taxon>Pseudomonadati</taxon>
        <taxon>Pseudomonadota</taxon>
        <taxon>Betaproteobacteria</taxon>
        <taxon>Burkholderiales</taxon>
        <taxon>Alcaligenaceae</taxon>
        <taxon>Achromobacter</taxon>
    </lineage>
</organism>
<sequence length="150" mass="16191">MFGFLKINQDAKRNEVQEEFVARVADAAQDFVQAAGQTGAVLDYSPSSVHALDEALEAAHLGNLPLTPMQTVGAAAYLYEVGRRAHGGLYEVCDDEDPVVLVCGEPGTEVCFGAIAKVERRIRYGAAEAIPPYFEQFMAALQAGEARTIR</sequence>
<accession>A0A2N8KHK2</accession>
<proteinExistence type="predicted"/>